<evidence type="ECO:0000313" key="3">
    <source>
        <dbReference type="EMBL" id="VEH05945.1"/>
    </source>
</evidence>
<dbReference type="AlphaFoldDB" id="A0A0F6R390"/>
<dbReference type="Proteomes" id="UP000271380">
    <property type="component" value="Chromosome"/>
</dbReference>
<keyword evidence="4" id="KW-1185">Reference proteome</keyword>
<feature type="transmembrane region" description="Helical" evidence="1">
    <location>
        <begin position="30"/>
        <end position="48"/>
    </location>
</feature>
<proteinExistence type="predicted"/>
<evidence type="ECO:0000313" key="2">
    <source>
        <dbReference type="EMBL" id="AKE42118.1"/>
    </source>
</evidence>
<keyword evidence="1" id="KW-1133">Transmembrane helix</keyword>
<dbReference type="RefSeq" id="WP_046440696.1">
    <property type="nucleotide sequence ID" value="NZ_CP011312.1"/>
</dbReference>
<sequence length="108" mass="11998">MKILGMDLIAIFFFAFLARAAHGGVDITAIFNTFWPFALGTLLGWLISNRGKNGVLIWLCTAITGLIIWGIRHSAFPHWSFIIVATTMSGFLLLGWRGVALLVHRRAQ</sequence>
<reference evidence="2 4" key="1">
    <citation type="journal article" date="2015" name="Genome Announc.">
        <title>Complete Genome Sequence of Corynebacterium kutscheri DSM 20755, a Corynebacterial Type Strain with Remarkably Low G+C Content of Chromosomal DNA.</title>
        <authorList>
            <person name="Ruckert C."/>
            <person name="Albersmeier A."/>
            <person name="Winkler A."/>
            <person name="Tauch A."/>
        </authorList>
    </citation>
    <scope>NUCLEOTIDE SEQUENCE [LARGE SCALE GENOMIC DNA]</scope>
    <source>
        <strain evidence="2 4">DSM 20755</strain>
    </source>
</reference>
<evidence type="ECO:0000313" key="4">
    <source>
        <dbReference type="Proteomes" id="UP000033457"/>
    </source>
</evidence>
<gene>
    <name evidence="3" type="ORF">NCTC949_00871</name>
    <name evidence="2" type="ORF">UL82_09905</name>
</gene>
<evidence type="ECO:0000256" key="1">
    <source>
        <dbReference type="SAM" id="Phobius"/>
    </source>
</evidence>
<reference evidence="3 5" key="2">
    <citation type="submission" date="2018-12" db="EMBL/GenBank/DDBJ databases">
        <authorList>
            <consortium name="Pathogen Informatics"/>
        </authorList>
    </citation>
    <scope>NUCLEOTIDE SEQUENCE [LARGE SCALE GENOMIC DNA]</scope>
    <source>
        <strain evidence="3 5">NCTC949</strain>
    </source>
</reference>
<dbReference type="HOGENOM" id="CLU_089113_2_0_11"/>
<name>A0A0F6R390_9CORY</name>
<organism evidence="2 4">
    <name type="scientific">Corynebacterium kutscheri</name>
    <dbReference type="NCBI Taxonomy" id="35755"/>
    <lineage>
        <taxon>Bacteria</taxon>
        <taxon>Bacillati</taxon>
        <taxon>Actinomycetota</taxon>
        <taxon>Actinomycetes</taxon>
        <taxon>Mycobacteriales</taxon>
        <taxon>Corynebacteriaceae</taxon>
        <taxon>Corynebacterium</taxon>
    </lineage>
</organism>
<accession>A0A0F6R390</accession>
<keyword evidence="1" id="KW-0812">Transmembrane</keyword>
<feature type="transmembrane region" description="Helical" evidence="1">
    <location>
        <begin position="78"/>
        <end position="103"/>
    </location>
</feature>
<dbReference type="Pfam" id="PF11255">
    <property type="entry name" value="DUF3054"/>
    <property type="match status" value="1"/>
</dbReference>
<feature type="transmembrane region" description="Helical" evidence="1">
    <location>
        <begin position="55"/>
        <end position="72"/>
    </location>
</feature>
<keyword evidence="1" id="KW-0472">Membrane</keyword>
<dbReference type="OrthoDB" id="3698172at2"/>
<evidence type="ECO:0000313" key="5">
    <source>
        <dbReference type="Proteomes" id="UP000271380"/>
    </source>
</evidence>
<dbReference type="STRING" id="35755.UL82_09905"/>
<dbReference type="InterPro" id="IPR021414">
    <property type="entry name" value="DUF3054"/>
</dbReference>
<dbReference type="KEGG" id="cku:UL82_09905"/>
<protein>
    <submittedName>
        <fullName evidence="3">Integral membrane protein</fullName>
    </submittedName>
</protein>
<dbReference type="EMBL" id="LR134377">
    <property type="protein sequence ID" value="VEH05945.1"/>
    <property type="molecule type" value="Genomic_DNA"/>
</dbReference>
<dbReference type="Proteomes" id="UP000033457">
    <property type="component" value="Chromosome"/>
</dbReference>
<dbReference type="EMBL" id="CP011312">
    <property type="protein sequence ID" value="AKE42118.1"/>
    <property type="molecule type" value="Genomic_DNA"/>
</dbReference>